<gene>
    <name evidence="8" type="ORF">HZY62_00560</name>
    <name evidence="9" type="ORF">LX92_00982</name>
</gene>
<dbReference type="InterPro" id="IPR052162">
    <property type="entry name" value="Sensor_kinase/Photoreceptor"/>
</dbReference>
<dbReference type="EMBL" id="QGGQ01000002">
    <property type="protein sequence ID" value="PWK24618.1"/>
    <property type="molecule type" value="Genomic_DNA"/>
</dbReference>
<dbReference type="GO" id="GO:0000155">
    <property type="term" value="F:phosphorelay sensor kinase activity"/>
    <property type="evidence" value="ECO:0007669"/>
    <property type="project" value="InterPro"/>
</dbReference>
<dbReference type="PROSITE" id="PS50109">
    <property type="entry name" value="HIS_KIN"/>
    <property type="match status" value="1"/>
</dbReference>
<comment type="catalytic activity">
    <reaction evidence="1">
        <text>ATP + protein L-histidine = ADP + protein N-phospho-L-histidine.</text>
        <dbReference type="EC" id="2.7.13.3"/>
    </reaction>
</comment>
<evidence type="ECO:0000313" key="9">
    <source>
        <dbReference type="EMBL" id="PWK24618.1"/>
    </source>
</evidence>
<evidence type="ECO:0000256" key="1">
    <source>
        <dbReference type="ARBA" id="ARBA00000085"/>
    </source>
</evidence>
<evidence type="ECO:0000313" key="10">
    <source>
        <dbReference type="Proteomes" id="UP000245667"/>
    </source>
</evidence>
<dbReference type="OrthoDB" id="9124519at2"/>
<dbReference type="InterPro" id="IPR036890">
    <property type="entry name" value="HATPase_C_sf"/>
</dbReference>
<evidence type="ECO:0000256" key="3">
    <source>
        <dbReference type="ARBA" id="ARBA00022553"/>
    </source>
</evidence>
<protein>
    <recommendedName>
        <fullName evidence="2">histidine kinase</fullName>
        <ecNumber evidence="2">2.7.13.3</ecNumber>
    </recommendedName>
</protein>
<dbReference type="EMBL" id="JACWLN010000001">
    <property type="protein sequence ID" value="MBD1259063.1"/>
    <property type="molecule type" value="Genomic_DNA"/>
</dbReference>
<dbReference type="InterPro" id="IPR003594">
    <property type="entry name" value="HATPase_dom"/>
</dbReference>
<dbReference type="InterPro" id="IPR005467">
    <property type="entry name" value="His_kinase_dom"/>
</dbReference>
<dbReference type="InterPro" id="IPR000014">
    <property type="entry name" value="PAS"/>
</dbReference>
<dbReference type="Pfam" id="PF08447">
    <property type="entry name" value="PAS_3"/>
    <property type="match status" value="1"/>
</dbReference>
<dbReference type="Gene3D" id="1.10.287.130">
    <property type="match status" value="1"/>
</dbReference>
<dbReference type="RefSeq" id="WP_109649174.1">
    <property type="nucleotide sequence ID" value="NZ_JACWLN010000001.1"/>
</dbReference>
<dbReference type="Pfam" id="PF00512">
    <property type="entry name" value="HisKA"/>
    <property type="match status" value="1"/>
</dbReference>
<comment type="caution">
    <text evidence="9">The sequence shown here is derived from an EMBL/GenBank/DDBJ whole genome shotgun (WGS) entry which is preliminary data.</text>
</comment>
<dbReference type="InterPro" id="IPR004358">
    <property type="entry name" value="Sig_transdc_His_kin-like_C"/>
</dbReference>
<evidence type="ECO:0000256" key="5">
    <source>
        <dbReference type="ARBA" id="ARBA00022777"/>
    </source>
</evidence>
<dbReference type="SUPFAM" id="SSF55785">
    <property type="entry name" value="PYP-like sensor domain (PAS domain)"/>
    <property type="match status" value="2"/>
</dbReference>
<dbReference type="Gene3D" id="3.30.565.10">
    <property type="entry name" value="Histidine kinase-like ATPase, C-terminal domain"/>
    <property type="match status" value="1"/>
</dbReference>
<dbReference type="Gene3D" id="3.30.450.20">
    <property type="entry name" value="PAS domain"/>
    <property type="match status" value="3"/>
</dbReference>
<dbReference type="EC" id="2.7.13.3" evidence="2"/>
<dbReference type="NCBIfam" id="TIGR00229">
    <property type="entry name" value="sensory_box"/>
    <property type="match status" value="2"/>
</dbReference>
<feature type="transmembrane region" description="Helical" evidence="6">
    <location>
        <begin position="174"/>
        <end position="197"/>
    </location>
</feature>
<proteinExistence type="predicted"/>
<keyword evidence="11" id="KW-1185">Reference proteome</keyword>
<sequence>MGKSSKVFIVLLIAAVAILMFIGSTSYRQIKALGESSEMVAHTLRVETEIHRLFSQYTWLQSEVYETNLLKTATIHRDFEAQKDSIADTFDGLVQLTADNRNHQQNLQKVRVLQEELYGILPRIVDTQNDPYVENTAIETLNTTMKALQTIKFNMLNEVASLLKKYKEAHHSNVFLTPLMTLLLGIFALCVFLIAFWRLNNERKETKRTQKFLESILETSKNVISYFEPVHDASGKIIDFNMAYHHKNIHDVLEKSKPPREGRLLSKAFPQHFENGVFEHFVKCIEENQNQNFEKQYDFGEKRFWYDTTTTKLDKGILITSRDTTSERIALDSLSKSKELLEKRNLELLDNRAFLGNILKSISNVVIHLKSIRNDEGTIVDFELLFVNDAINNITGDIPEEVKHQRASKLYPSIFTSGVFEKLVSCIEERQQVDYETHFEKNGNKRWFQATAIKLNDGVTVTTRDITEEKLKSERLQVLNDQLSVQNSIFKDAEGVADIGSYVWYLDTGDASISDNFYRILGHEPNSFEITFEMYRKFVHPDDLELYDRLGEETTAKGSSNVHSYRIIAKDGQVKHLFLNGRTTERMGRPVSLGVVQDITESVLADQELRVKNEALERSNAELRSFNRVASHDLQEPMRKIQLFVSRISEAEQDRLSEKGKVYFEKVSSAANRMQTLIKYLLAYSRLNKKKDDFSKVSLHEIVTKVLDDLEERIAEMGVEITVDKLPKINAIPFQIDQLLGNLVSNAIKYRSLTEPARIVIDCKKLPRNKVPGDFDKKKEYYYRLSVIDNGIGFDNAHAQKIFGLFERLHQRDEYSGTGIGLAICKKIAENHDGYIIAESEKGKGSTFCVYLPV</sequence>
<dbReference type="Proteomes" id="UP000651837">
    <property type="component" value="Unassembled WGS sequence"/>
</dbReference>
<name>A0A316E4R1_9FLAO</name>
<keyword evidence="6" id="KW-1133">Transmembrane helix</keyword>
<keyword evidence="6" id="KW-0812">Transmembrane</keyword>
<keyword evidence="3" id="KW-0597">Phosphoprotein</keyword>
<dbReference type="Pfam" id="PF13426">
    <property type="entry name" value="PAS_9"/>
    <property type="match status" value="1"/>
</dbReference>
<reference evidence="9 10" key="1">
    <citation type="submission" date="2018-05" db="EMBL/GenBank/DDBJ databases">
        <title>Genomic Encyclopedia of Archaeal and Bacterial Type Strains, Phase II (KMG-II): from individual species to whole genera.</title>
        <authorList>
            <person name="Goeker M."/>
        </authorList>
    </citation>
    <scope>NUCLEOTIDE SEQUENCE [LARGE SCALE GENOMIC DNA]</scope>
    <source>
        <strain evidence="9 10">DSM 23514</strain>
    </source>
</reference>
<dbReference type="PRINTS" id="PR00344">
    <property type="entry name" value="BCTRLSENSOR"/>
</dbReference>
<organism evidence="9 10">
    <name type="scientific">Maribacter polysiphoniae</name>
    <dbReference type="NCBI Taxonomy" id="429344"/>
    <lineage>
        <taxon>Bacteria</taxon>
        <taxon>Pseudomonadati</taxon>
        <taxon>Bacteroidota</taxon>
        <taxon>Flavobacteriia</taxon>
        <taxon>Flavobacteriales</taxon>
        <taxon>Flavobacteriaceae</taxon>
        <taxon>Maribacter</taxon>
    </lineage>
</organism>
<keyword evidence="5" id="KW-0418">Kinase</keyword>
<evidence type="ECO:0000256" key="2">
    <source>
        <dbReference type="ARBA" id="ARBA00012438"/>
    </source>
</evidence>
<evidence type="ECO:0000259" key="7">
    <source>
        <dbReference type="PROSITE" id="PS50109"/>
    </source>
</evidence>
<dbReference type="InterPro" id="IPR003661">
    <property type="entry name" value="HisK_dim/P_dom"/>
</dbReference>
<dbReference type="PANTHER" id="PTHR43304">
    <property type="entry name" value="PHYTOCHROME-LIKE PROTEIN CPH1"/>
    <property type="match status" value="1"/>
</dbReference>
<evidence type="ECO:0000256" key="4">
    <source>
        <dbReference type="ARBA" id="ARBA00022679"/>
    </source>
</evidence>
<dbReference type="SUPFAM" id="SSF47384">
    <property type="entry name" value="Homodimeric domain of signal transducing histidine kinase"/>
    <property type="match status" value="1"/>
</dbReference>
<dbReference type="Pfam" id="PF02518">
    <property type="entry name" value="HATPase_c"/>
    <property type="match status" value="1"/>
</dbReference>
<feature type="domain" description="Histidine kinase" evidence="7">
    <location>
        <begin position="629"/>
        <end position="854"/>
    </location>
</feature>
<reference evidence="8 11" key="2">
    <citation type="submission" date="2020-07" db="EMBL/GenBank/DDBJ databases">
        <title>The draft genome sequence of Maribacter polysiphoniae KCTC 22021.</title>
        <authorList>
            <person name="Mu L."/>
        </authorList>
    </citation>
    <scope>NUCLEOTIDE SEQUENCE [LARGE SCALE GENOMIC DNA]</scope>
    <source>
        <strain evidence="8 11">KCTC 22021</strain>
    </source>
</reference>
<accession>A0A316E4R1</accession>
<dbReference type="AlphaFoldDB" id="A0A316E4R1"/>
<dbReference type="Proteomes" id="UP000245667">
    <property type="component" value="Unassembled WGS sequence"/>
</dbReference>
<evidence type="ECO:0000313" key="11">
    <source>
        <dbReference type="Proteomes" id="UP000651837"/>
    </source>
</evidence>
<dbReference type="InterPro" id="IPR013655">
    <property type="entry name" value="PAS_fold_3"/>
</dbReference>
<dbReference type="SMART" id="SM00387">
    <property type="entry name" value="HATPase_c"/>
    <property type="match status" value="1"/>
</dbReference>
<keyword evidence="4" id="KW-0808">Transferase</keyword>
<evidence type="ECO:0000256" key="6">
    <source>
        <dbReference type="SAM" id="Phobius"/>
    </source>
</evidence>
<evidence type="ECO:0000313" key="8">
    <source>
        <dbReference type="EMBL" id="MBD1259063.1"/>
    </source>
</evidence>
<dbReference type="CDD" id="cd00082">
    <property type="entry name" value="HisKA"/>
    <property type="match status" value="1"/>
</dbReference>
<keyword evidence="6" id="KW-0472">Membrane</keyword>
<dbReference type="SMART" id="SM00388">
    <property type="entry name" value="HisKA"/>
    <property type="match status" value="1"/>
</dbReference>
<dbReference type="InterPro" id="IPR036097">
    <property type="entry name" value="HisK_dim/P_sf"/>
</dbReference>
<dbReference type="PANTHER" id="PTHR43304:SF1">
    <property type="entry name" value="PAC DOMAIN-CONTAINING PROTEIN"/>
    <property type="match status" value="1"/>
</dbReference>
<feature type="transmembrane region" description="Helical" evidence="6">
    <location>
        <begin position="6"/>
        <end position="23"/>
    </location>
</feature>
<dbReference type="SUPFAM" id="SSF55874">
    <property type="entry name" value="ATPase domain of HSP90 chaperone/DNA topoisomerase II/histidine kinase"/>
    <property type="match status" value="1"/>
</dbReference>
<dbReference type="InterPro" id="IPR035965">
    <property type="entry name" value="PAS-like_dom_sf"/>
</dbReference>